<feature type="region of interest" description="Disordered" evidence="4">
    <location>
        <begin position="1"/>
        <end position="22"/>
    </location>
</feature>
<dbReference type="RefSeq" id="WP_207770618.1">
    <property type="nucleotide sequence ID" value="NZ_FZMO01000567.1"/>
</dbReference>
<accession>A0A2I2L2Z7</accession>
<dbReference type="InterPro" id="IPR008920">
    <property type="entry name" value="TF_FadR/GntR_C"/>
</dbReference>
<dbReference type="InterPro" id="IPR036388">
    <property type="entry name" value="WH-like_DNA-bd_sf"/>
</dbReference>
<dbReference type="InterPro" id="IPR011711">
    <property type="entry name" value="GntR_C"/>
</dbReference>
<dbReference type="Gene3D" id="1.20.120.530">
    <property type="entry name" value="GntR ligand-binding domain-like"/>
    <property type="match status" value="1"/>
</dbReference>
<keyword evidence="2" id="KW-0238">DNA-binding</keyword>
<sequence>MKDDGPSEGRGGDRAGGRSRLPRGRISRDVADRIAEKIFSGEYPYPGRIDLDAVAAELGVSRVPVREALASLERDGLVQVEFYRGAYVAPLTSAMIQDNFELYGMLTSLAAHRAAELITDGELDGLATTLAAAGQPAIPTEEFFRLAYAFRREVHRIGGTPRLRQLLGSFRTILAAAGRATVGEHRDTGLAGLRAEWESLHARDPEAAAREAFTSMRRTGEEIVAVLRAHGVLREDAVAPDVAARAHPGDFYARVLGGLITRGLTAG</sequence>
<feature type="compositionally biased region" description="Basic and acidic residues" evidence="4">
    <location>
        <begin position="1"/>
        <end position="16"/>
    </location>
</feature>
<dbReference type="InterPro" id="IPR000524">
    <property type="entry name" value="Tscrpt_reg_HTH_GntR"/>
</dbReference>
<dbReference type="SUPFAM" id="SSF46785">
    <property type="entry name" value="Winged helix' DNA-binding domain"/>
    <property type="match status" value="1"/>
</dbReference>
<evidence type="ECO:0000313" key="6">
    <source>
        <dbReference type="EMBL" id="SNQ52247.1"/>
    </source>
</evidence>
<evidence type="ECO:0000259" key="5">
    <source>
        <dbReference type="PROSITE" id="PS50949"/>
    </source>
</evidence>
<dbReference type="InterPro" id="IPR036390">
    <property type="entry name" value="WH_DNA-bd_sf"/>
</dbReference>
<dbReference type="GO" id="GO:0003700">
    <property type="term" value="F:DNA-binding transcription factor activity"/>
    <property type="evidence" value="ECO:0007669"/>
    <property type="project" value="InterPro"/>
</dbReference>
<dbReference type="Pfam" id="PF00392">
    <property type="entry name" value="GntR"/>
    <property type="match status" value="1"/>
</dbReference>
<keyword evidence="7" id="KW-1185">Reference proteome</keyword>
<name>A0A2I2L2Z7_9ACTN</name>
<dbReference type="PANTHER" id="PTHR43537">
    <property type="entry name" value="TRANSCRIPTIONAL REGULATOR, GNTR FAMILY"/>
    <property type="match status" value="1"/>
</dbReference>
<dbReference type="PROSITE" id="PS50949">
    <property type="entry name" value="HTH_GNTR"/>
    <property type="match status" value="1"/>
</dbReference>
<dbReference type="PANTHER" id="PTHR43537:SF5">
    <property type="entry name" value="UXU OPERON TRANSCRIPTIONAL REGULATOR"/>
    <property type="match status" value="1"/>
</dbReference>
<evidence type="ECO:0000256" key="1">
    <source>
        <dbReference type="ARBA" id="ARBA00023015"/>
    </source>
</evidence>
<dbReference type="SMART" id="SM00345">
    <property type="entry name" value="HTH_GNTR"/>
    <property type="match status" value="1"/>
</dbReference>
<organism evidence="6 7">
    <name type="scientific">Frankia canadensis</name>
    <dbReference type="NCBI Taxonomy" id="1836972"/>
    <lineage>
        <taxon>Bacteria</taxon>
        <taxon>Bacillati</taxon>
        <taxon>Actinomycetota</taxon>
        <taxon>Actinomycetes</taxon>
        <taxon>Frankiales</taxon>
        <taxon>Frankiaceae</taxon>
        <taxon>Frankia</taxon>
    </lineage>
</organism>
<evidence type="ECO:0000313" key="7">
    <source>
        <dbReference type="Proteomes" id="UP000234331"/>
    </source>
</evidence>
<protein>
    <recommendedName>
        <fullName evidence="5">HTH gntR-type domain-containing protein</fullName>
    </recommendedName>
</protein>
<dbReference type="GO" id="GO:0003677">
    <property type="term" value="F:DNA binding"/>
    <property type="evidence" value="ECO:0007669"/>
    <property type="project" value="UniProtKB-KW"/>
</dbReference>
<dbReference type="AlphaFoldDB" id="A0A2I2L2Z7"/>
<dbReference type="CDD" id="cd07377">
    <property type="entry name" value="WHTH_GntR"/>
    <property type="match status" value="1"/>
</dbReference>
<dbReference type="Proteomes" id="UP000234331">
    <property type="component" value="Unassembled WGS sequence"/>
</dbReference>
<dbReference type="Pfam" id="PF07729">
    <property type="entry name" value="FCD"/>
    <property type="match status" value="1"/>
</dbReference>
<keyword evidence="3" id="KW-0804">Transcription</keyword>
<proteinExistence type="predicted"/>
<dbReference type="EMBL" id="FZMO01000567">
    <property type="protein sequence ID" value="SNQ52247.1"/>
    <property type="molecule type" value="Genomic_DNA"/>
</dbReference>
<evidence type="ECO:0000256" key="2">
    <source>
        <dbReference type="ARBA" id="ARBA00023125"/>
    </source>
</evidence>
<dbReference type="Gene3D" id="1.10.10.10">
    <property type="entry name" value="Winged helix-like DNA-binding domain superfamily/Winged helix DNA-binding domain"/>
    <property type="match status" value="1"/>
</dbReference>
<dbReference type="SUPFAM" id="SSF48008">
    <property type="entry name" value="GntR ligand-binding domain-like"/>
    <property type="match status" value="1"/>
</dbReference>
<evidence type="ECO:0000256" key="3">
    <source>
        <dbReference type="ARBA" id="ARBA00023163"/>
    </source>
</evidence>
<keyword evidence="1" id="KW-0805">Transcription regulation</keyword>
<evidence type="ECO:0000256" key="4">
    <source>
        <dbReference type="SAM" id="MobiDB-lite"/>
    </source>
</evidence>
<reference evidence="6 7" key="1">
    <citation type="submission" date="2017-06" db="EMBL/GenBank/DDBJ databases">
        <authorList>
            <person name="Kim H.J."/>
            <person name="Triplett B.A."/>
        </authorList>
    </citation>
    <scope>NUCLEOTIDE SEQUENCE [LARGE SCALE GENOMIC DNA]</scope>
    <source>
        <strain evidence="6">FRACA_ARgP5</strain>
    </source>
</reference>
<gene>
    <name evidence="6" type="ORF">FRACA_980010</name>
</gene>
<feature type="domain" description="HTH gntR-type" evidence="5">
    <location>
        <begin position="24"/>
        <end position="91"/>
    </location>
</feature>